<comment type="caution">
    <text evidence="1">The sequence shown here is derived from an EMBL/GenBank/DDBJ whole genome shotgun (WGS) entry which is preliminary data.</text>
</comment>
<name>A0A4C1U9J1_EUMVA</name>
<evidence type="ECO:0000313" key="2">
    <source>
        <dbReference type="Proteomes" id="UP000299102"/>
    </source>
</evidence>
<gene>
    <name evidence="1" type="ORF">EVAR_84834_1</name>
</gene>
<dbReference type="OrthoDB" id="10599829at2759"/>
<organism evidence="1 2">
    <name type="scientific">Eumeta variegata</name>
    <name type="common">Bagworm moth</name>
    <name type="synonym">Eumeta japonica</name>
    <dbReference type="NCBI Taxonomy" id="151549"/>
    <lineage>
        <taxon>Eukaryota</taxon>
        <taxon>Metazoa</taxon>
        <taxon>Ecdysozoa</taxon>
        <taxon>Arthropoda</taxon>
        <taxon>Hexapoda</taxon>
        <taxon>Insecta</taxon>
        <taxon>Pterygota</taxon>
        <taxon>Neoptera</taxon>
        <taxon>Endopterygota</taxon>
        <taxon>Lepidoptera</taxon>
        <taxon>Glossata</taxon>
        <taxon>Ditrysia</taxon>
        <taxon>Tineoidea</taxon>
        <taxon>Psychidae</taxon>
        <taxon>Oiketicinae</taxon>
        <taxon>Eumeta</taxon>
    </lineage>
</organism>
<evidence type="ECO:0000313" key="1">
    <source>
        <dbReference type="EMBL" id="GBP22594.1"/>
    </source>
</evidence>
<protein>
    <submittedName>
        <fullName evidence="1">Uncharacterized protein</fullName>
    </submittedName>
</protein>
<keyword evidence="2" id="KW-1185">Reference proteome</keyword>
<proteinExistence type="predicted"/>
<dbReference type="AlphaFoldDB" id="A0A4C1U9J1"/>
<dbReference type="Proteomes" id="UP000299102">
    <property type="component" value="Unassembled WGS sequence"/>
</dbReference>
<dbReference type="EMBL" id="BGZK01000141">
    <property type="protein sequence ID" value="GBP22594.1"/>
    <property type="molecule type" value="Genomic_DNA"/>
</dbReference>
<reference evidence="1 2" key="1">
    <citation type="journal article" date="2019" name="Commun. Biol.">
        <title>The bagworm genome reveals a unique fibroin gene that provides high tensile strength.</title>
        <authorList>
            <person name="Kono N."/>
            <person name="Nakamura H."/>
            <person name="Ohtoshi R."/>
            <person name="Tomita M."/>
            <person name="Numata K."/>
            <person name="Arakawa K."/>
        </authorList>
    </citation>
    <scope>NUCLEOTIDE SEQUENCE [LARGE SCALE GENOMIC DNA]</scope>
</reference>
<accession>A0A4C1U9J1</accession>
<sequence length="173" mass="19276">MYCTALKIIPRQKLAKYGCMDGGGDLNLTICQPLEEAPLIGARRARRQIQLTPPPARADGVPAAPPIYATTENKIETRRYTVSVKGGRYRPFVATLSHAGPNVINYNSNFIQSEQTTIPINKRFRTYDDRANMIPQFTADDSSYEDVKPQRAFAPAILYENNGSDLVVDMIPL</sequence>